<evidence type="ECO:0000313" key="2">
    <source>
        <dbReference type="EMBL" id="TYK15843.1"/>
    </source>
</evidence>
<dbReference type="EMBL" id="SSTD01008459">
    <property type="protein sequence ID" value="TYK15843.1"/>
    <property type="molecule type" value="Genomic_DNA"/>
</dbReference>
<gene>
    <name evidence="2" type="ORF">E5676_scaffold637G00160</name>
</gene>
<name>A0A5D3CVF8_CUCMM</name>
<comment type="caution">
    <text evidence="2">The sequence shown here is derived from an EMBL/GenBank/DDBJ whole genome shotgun (WGS) entry which is preliminary data.</text>
</comment>
<evidence type="ECO:0000256" key="1">
    <source>
        <dbReference type="SAM" id="MobiDB-lite"/>
    </source>
</evidence>
<feature type="region of interest" description="Disordered" evidence="1">
    <location>
        <begin position="1"/>
        <end position="34"/>
    </location>
</feature>
<sequence>MTSQGNTSKTLSDINKQPNTCCHSREIRSSENTPSFEVAKNIWEQISKAPKGGIVIKENPVLDEHNS</sequence>
<protein>
    <submittedName>
        <fullName evidence="2">Ty3-gypsy retrotransposon protein</fullName>
    </submittedName>
</protein>
<proteinExistence type="predicted"/>
<feature type="compositionally biased region" description="Polar residues" evidence="1">
    <location>
        <begin position="1"/>
        <end position="22"/>
    </location>
</feature>
<evidence type="ECO:0000313" key="3">
    <source>
        <dbReference type="Proteomes" id="UP000321947"/>
    </source>
</evidence>
<organism evidence="2 3">
    <name type="scientific">Cucumis melo var. makuwa</name>
    <name type="common">Oriental melon</name>
    <dbReference type="NCBI Taxonomy" id="1194695"/>
    <lineage>
        <taxon>Eukaryota</taxon>
        <taxon>Viridiplantae</taxon>
        <taxon>Streptophyta</taxon>
        <taxon>Embryophyta</taxon>
        <taxon>Tracheophyta</taxon>
        <taxon>Spermatophyta</taxon>
        <taxon>Magnoliopsida</taxon>
        <taxon>eudicotyledons</taxon>
        <taxon>Gunneridae</taxon>
        <taxon>Pentapetalae</taxon>
        <taxon>rosids</taxon>
        <taxon>fabids</taxon>
        <taxon>Cucurbitales</taxon>
        <taxon>Cucurbitaceae</taxon>
        <taxon>Benincaseae</taxon>
        <taxon>Cucumis</taxon>
    </lineage>
</organism>
<reference evidence="2 3" key="1">
    <citation type="submission" date="2019-08" db="EMBL/GenBank/DDBJ databases">
        <title>Draft genome sequences of two oriental melons (Cucumis melo L. var makuwa).</title>
        <authorList>
            <person name="Kwon S.-Y."/>
        </authorList>
    </citation>
    <scope>NUCLEOTIDE SEQUENCE [LARGE SCALE GENOMIC DNA]</scope>
    <source>
        <strain evidence="3">cv. Chang Bougi</strain>
        <tissue evidence="2">Leaf</tissue>
    </source>
</reference>
<dbReference type="Proteomes" id="UP000321947">
    <property type="component" value="Unassembled WGS sequence"/>
</dbReference>
<accession>A0A5D3CVF8</accession>
<dbReference type="AlphaFoldDB" id="A0A5D3CVF8"/>